<dbReference type="PANTHER" id="PTHR40278:SF1">
    <property type="entry name" value="DNA UTILIZATION PROTEIN HOFN"/>
    <property type="match status" value="1"/>
</dbReference>
<evidence type="ECO:0000256" key="1">
    <source>
        <dbReference type="SAM" id="Phobius"/>
    </source>
</evidence>
<organism evidence="2 3">
    <name type="scientific">Candidatus Falkowbacteria bacterium GW2011_GWE1_38_31</name>
    <dbReference type="NCBI Taxonomy" id="1618638"/>
    <lineage>
        <taxon>Bacteria</taxon>
        <taxon>Candidatus Falkowiibacteriota</taxon>
    </lineage>
</organism>
<protein>
    <recommendedName>
        <fullName evidence="4">Fimbrial assembly family protein</fullName>
    </recommendedName>
</protein>
<dbReference type="InterPro" id="IPR007813">
    <property type="entry name" value="PilN"/>
</dbReference>
<sequence length="178" mass="20530">MITLNIIPDELKNEIKLNDHYVFYKKVMSLILFMAIFFSAVLLTAKIILATQQSDTDQQNTIITKSSENYSKQINEINIQLKEIKSIQNNDINWTDFFLSMNDFIGNEIKISRLYAGKNDNSLRISGIAKSRNDLLAFKEKLEKSEKFSNINLPISSLLEKENINFEISATITSYDFK</sequence>
<reference evidence="2 3" key="1">
    <citation type="journal article" date="2015" name="Nature">
        <title>rRNA introns, odd ribosomes, and small enigmatic genomes across a large radiation of phyla.</title>
        <authorList>
            <person name="Brown C.T."/>
            <person name="Hug L.A."/>
            <person name="Thomas B.C."/>
            <person name="Sharon I."/>
            <person name="Castelle C.J."/>
            <person name="Singh A."/>
            <person name="Wilkins M.J."/>
            <person name="Williams K.H."/>
            <person name="Banfield J.F."/>
        </authorList>
    </citation>
    <scope>NUCLEOTIDE SEQUENCE [LARGE SCALE GENOMIC DNA]</scope>
</reference>
<keyword evidence="1" id="KW-0472">Membrane</keyword>
<evidence type="ECO:0008006" key="4">
    <source>
        <dbReference type="Google" id="ProtNLM"/>
    </source>
</evidence>
<keyword evidence="1" id="KW-1133">Transmembrane helix</keyword>
<proteinExistence type="predicted"/>
<feature type="transmembrane region" description="Helical" evidence="1">
    <location>
        <begin position="27"/>
        <end position="49"/>
    </location>
</feature>
<dbReference type="Proteomes" id="UP000034022">
    <property type="component" value="Unassembled WGS sequence"/>
</dbReference>
<dbReference type="EMBL" id="LBUU01000003">
    <property type="protein sequence ID" value="KKQ70697.1"/>
    <property type="molecule type" value="Genomic_DNA"/>
</dbReference>
<keyword evidence="1" id="KW-0812">Transmembrane</keyword>
<accession>A0A0G0JVQ0</accession>
<dbReference type="AlphaFoldDB" id="A0A0G0JVQ0"/>
<dbReference type="InterPro" id="IPR052534">
    <property type="entry name" value="Extracell_DNA_Util/SecSys_Comp"/>
</dbReference>
<name>A0A0G0JVQ0_9BACT</name>
<comment type="caution">
    <text evidence="2">The sequence shown here is derived from an EMBL/GenBank/DDBJ whole genome shotgun (WGS) entry which is preliminary data.</text>
</comment>
<evidence type="ECO:0000313" key="3">
    <source>
        <dbReference type="Proteomes" id="UP000034022"/>
    </source>
</evidence>
<evidence type="ECO:0000313" key="2">
    <source>
        <dbReference type="EMBL" id="KKQ70697.1"/>
    </source>
</evidence>
<dbReference type="PANTHER" id="PTHR40278">
    <property type="entry name" value="DNA UTILIZATION PROTEIN HOFN"/>
    <property type="match status" value="1"/>
</dbReference>
<dbReference type="Pfam" id="PF05137">
    <property type="entry name" value="PilN"/>
    <property type="match status" value="1"/>
</dbReference>
<gene>
    <name evidence="2" type="ORF">US91_C0003G0027</name>
</gene>